<feature type="chain" id="PRO_5015713601" evidence="1">
    <location>
        <begin position="25"/>
        <end position="110"/>
    </location>
</feature>
<evidence type="ECO:0000256" key="1">
    <source>
        <dbReference type="SAM" id="SignalP"/>
    </source>
</evidence>
<sequence length="110" mass="11414">MRMKLGLVLAGLMLAGLPAGSALARGGVWIGIGPAYPAYPDPYPAYPYAPVPAPYPPPAYSYAPPAVEGRLGQACYAGPYMCQLDQPGYVGQACSCPARPGERAWGQVGD</sequence>
<keyword evidence="3" id="KW-1185">Reference proteome</keyword>
<feature type="signal peptide" evidence="1">
    <location>
        <begin position="1"/>
        <end position="24"/>
    </location>
</feature>
<dbReference type="RefSeq" id="WP_109516685.1">
    <property type="nucleotide sequence ID" value="NZ_JBHSCH010000015.1"/>
</dbReference>
<accession>A0A2U1V638</accession>
<dbReference type="AlphaFoldDB" id="A0A2U1V638"/>
<dbReference type="EMBL" id="PDOA01000004">
    <property type="protein sequence ID" value="PWC29344.1"/>
    <property type="molecule type" value="Genomic_DNA"/>
</dbReference>
<gene>
    <name evidence="2" type="ORF">CR165_09280</name>
</gene>
<name>A0A2U1V638_9PROT</name>
<reference evidence="3" key="1">
    <citation type="submission" date="2017-10" db="EMBL/GenBank/DDBJ databases">
        <authorList>
            <person name="Toshchakov S.V."/>
            <person name="Goeva M.A."/>
        </authorList>
    </citation>
    <scope>NUCLEOTIDE SEQUENCE [LARGE SCALE GENOMIC DNA]</scope>
    <source>
        <strain evidence="3">JR1/69-1-13</strain>
    </source>
</reference>
<evidence type="ECO:0000313" key="2">
    <source>
        <dbReference type="EMBL" id="PWC29344.1"/>
    </source>
</evidence>
<organism evidence="2 3">
    <name type="scientific">Teichococcus aestuarii</name>
    <dbReference type="NCBI Taxonomy" id="568898"/>
    <lineage>
        <taxon>Bacteria</taxon>
        <taxon>Pseudomonadati</taxon>
        <taxon>Pseudomonadota</taxon>
        <taxon>Alphaproteobacteria</taxon>
        <taxon>Acetobacterales</taxon>
        <taxon>Roseomonadaceae</taxon>
        <taxon>Roseomonas</taxon>
    </lineage>
</organism>
<protein>
    <submittedName>
        <fullName evidence="2">Uncharacterized protein</fullName>
    </submittedName>
</protein>
<keyword evidence="1" id="KW-0732">Signal</keyword>
<comment type="caution">
    <text evidence="2">The sequence shown here is derived from an EMBL/GenBank/DDBJ whole genome shotgun (WGS) entry which is preliminary data.</text>
</comment>
<proteinExistence type="predicted"/>
<evidence type="ECO:0000313" key="3">
    <source>
        <dbReference type="Proteomes" id="UP000245048"/>
    </source>
</evidence>
<dbReference type="OrthoDB" id="7285308at2"/>
<dbReference type="Proteomes" id="UP000245048">
    <property type="component" value="Unassembled WGS sequence"/>
</dbReference>